<dbReference type="SUPFAM" id="SSF46785">
    <property type="entry name" value="Winged helix' DNA-binding domain"/>
    <property type="match status" value="1"/>
</dbReference>
<dbReference type="InterPro" id="IPR036388">
    <property type="entry name" value="WH-like_DNA-bd_sf"/>
</dbReference>
<evidence type="ECO:0000313" key="6">
    <source>
        <dbReference type="EMBL" id="KAH7039652.1"/>
    </source>
</evidence>
<dbReference type="GO" id="GO:0008171">
    <property type="term" value="F:O-methyltransferase activity"/>
    <property type="evidence" value="ECO:0007669"/>
    <property type="project" value="InterPro"/>
</dbReference>
<evidence type="ECO:0000256" key="4">
    <source>
        <dbReference type="SAM" id="MobiDB-lite"/>
    </source>
</evidence>
<feature type="compositionally biased region" description="Polar residues" evidence="4">
    <location>
        <begin position="506"/>
        <end position="515"/>
    </location>
</feature>
<dbReference type="InterPro" id="IPR001077">
    <property type="entry name" value="COMT_C"/>
</dbReference>
<dbReference type="AlphaFoldDB" id="A0A9P8YGN1"/>
<dbReference type="InterPro" id="IPR036390">
    <property type="entry name" value="WH_DNA-bd_sf"/>
</dbReference>
<evidence type="ECO:0000313" key="7">
    <source>
        <dbReference type="Proteomes" id="UP000756346"/>
    </source>
</evidence>
<comment type="caution">
    <text evidence="6">The sequence shown here is derived from an EMBL/GenBank/DDBJ whole genome shotgun (WGS) entry which is preliminary data.</text>
</comment>
<feature type="compositionally biased region" description="Low complexity" evidence="4">
    <location>
        <begin position="516"/>
        <end position="552"/>
    </location>
</feature>
<sequence length="601" mass="65343">MATQGWPFSLLRRARVDGLLKRALSSASAAVVAGPEALAFSLQHPSPRPRNQRAARFKDLHGQYSRALLEFERVDPEPNSIEEKVFTTELSRISKEMAASPADDQASEMMTQCALFTARQLFSTWKAFDKIPVGEGAEMSLSELAALVDADEALVRRLAGVLVSHGVLAQTSTHSVAHTAKSLELREGESVGKRCQLFWEVCMVPFAQEPRFFQTYGRKEPQTMNHVPSTFAYGMPEDTYYSILEKDPERMERFGRQMRAMEINMPSAGIYDFSWLAERVKQESPETPLSAGFPASGQRAVFVDVGGGMGQASKAIMVENPDLQPSRFVLQDRAGVVGKVKAMDDPGLRDVSKMVIDFHNEQPIKGAYVYFIRRCLFNFPDGIARNMLRVIASSMCPRESRLLIQEDVMEDPPSVRMSAMDMIMLSLGGKQRSLDKWRQLASEAGLRVVGVHRDRSGRSESLCVIECVLDSGEGRAVFADTAAAASSSSAAPPSPTSSTADAWSPVSASSAGSDNSAFSAAPSMASTAATSIPTSSPSSPSSSSSPTAFTASRTIAPTKPSPPSPSPDSVVRSSLSMPMASRLSPMLKNMTRRMRGWAWQG</sequence>
<dbReference type="Pfam" id="PF00891">
    <property type="entry name" value="Methyltransf_2"/>
    <property type="match status" value="1"/>
</dbReference>
<dbReference type="PROSITE" id="PS51683">
    <property type="entry name" value="SAM_OMT_II"/>
    <property type="match status" value="1"/>
</dbReference>
<accession>A0A9P8YGN1</accession>
<dbReference type="PANTHER" id="PTHR43712:SF16">
    <property type="entry name" value="O-METHYLTRANSFERASE ELCB"/>
    <property type="match status" value="1"/>
</dbReference>
<dbReference type="PANTHER" id="PTHR43712">
    <property type="entry name" value="PUTATIVE (AFU_ORTHOLOGUE AFUA_4G14580)-RELATED"/>
    <property type="match status" value="1"/>
</dbReference>
<evidence type="ECO:0000259" key="5">
    <source>
        <dbReference type="Pfam" id="PF00891"/>
    </source>
</evidence>
<dbReference type="OrthoDB" id="1535081at2759"/>
<evidence type="ECO:0000256" key="2">
    <source>
        <dbReference type="ARBA" id="ARBA00022679"/>
    </source>
</evidence>
<dbReference type="Proteomes" id="UP000756346">
    <property type="component" value="Unassembled WGS sequence"/>
</dbReference>
<dbReference type="SUPFAM" id="SSF53335">
    <property type="entry name" value="S-adenosyl-L-methionine-dependent methyltransferases"/>
    <property type="match status" value="1"/>
</dbReference>
<feature type="compositionally biased region" description="Low complexity" evidence="4">
    <location>
        <begin position="485"/>
        <end position="502"/>
    </location>
</feature>
<name>A0A9P8YGN1_9PEZI</name>
<dbReference type="GeneID" id="70191933"/>
<keyword evidence="1 6" id="KW-0489">Methyltransferase</keyword>
<evidence type="ECO:0000256" key="3">
    <source>
        <dbReference type="ARBA" id="ARBA00022691"/>
    </source>
</evidence>
<feature type="compositionally biased region" description="Low complexity" evidence="4">
    <location>
        <begin position="567"/>
        <end position="576"/>
    </location>
</feature>
<dbReference type="EMBL" id="JAGTJQ010000001">
    <property type="protein sequence ID" value="KAH7039652.1"/>
    <property type="molecule type" value="Genomic_DNA"/>
</dbReference>
<organism evidence="6 7">
    <name type="scientific">Microdochium trichocladiopsis</name>
    <dbReference type="NCBI Taxonomy" id="1682393"/>
    <lineage>
        <taxon>Eukaryota</taxon>
        <taxon>Fungi</taxon>
        <taxon>Dikarya</taxon>
        <taxon>Ascomycota</taxon>
        <taxon>Pezizomycotina</taxon>
        <taxon>Sordariomycetes</taxon>
        <taxon>Xylariomycetidae</taxon>
        <taxon>Xylariales</taxon>
        <taxon>Microdochiaceae</taxon>
        <taxon>Microdochium</taxon>
    </lineage>
</organism>
<proteinExistence type="predicted"/>
<dbReference type="InterPro" id="IPR029063">
    <property type="entry name" value="SAM-dependent_MTases_sf"/>
</dbReference>
<keyword evidence="3" id="KW-0949">S-adenosyl-L-methionine</keyword>
<dbReference type="InterPro" id="IPR016461">
    <property type="entry name" value="COMT-like"/>
</dbReference>
<dbReference type="RefSeq" id="XP_046017707.1">
    <property type="nucleotide sequence ID" value="XM_046162387.1"/>
</dbReference>
<feature type="region of interest" description="Disordered" evidence="4">
    <location>
        <begin position="485"/>
        <end position="581"/>
    </location>
</feature>
<dbReference type="Gene3D" id="1.10.10.10">
    <property type="entry name" value="Winged helix-like DNA-binding domain superfamily/Winged helix DNA-binding domain"/>
    <property type="match status" value="1"/>
</dbReference>
<keyword evidence="7" id="KW-1185">Reference proteome</keyword>
<dbReference type="GO" id="GO:0032259">
    <property type="term" value="P:methylation"/>
    <property type="evidence" value="ECO:0007669"/>
    <property type="project" value="UniProtKB-KW"/>
</dbReference>
<keyword evidence="2" id="KW-0808">Transferase</keyword>
<feature type="domain" description="O-methyltransferase C-terminal" evidence="5">
    <location>
        <begin position="301"/>
        <end position="446"/>
    </location>
</feature>
<evidence type="ECO:0000256" key="1">
    <source>
        <dbReference type="ARBA" id="ARBA00022603"/>
    </source>
</evidence>
<reference evidence="6" key="1">
    <citation type="journal article" date="2021" name="Nat. Commun.">
        <title>Genetic determinants of endophytism in the Arabidopsis root mycobiome.</title>
        <authorList>
            <person name="Mesny F."/>
            <person name="Miyauchi S."/>
            <person name="Thiergart T."/>
            <person name="Pickel B."/>
            <person name="Atanasova L."/>
            <person name="Karlsson M."/>
            <person name="Huettel B."/>
            <person name="Barry K.W."/>
            <person name="Haridas S."/>
            <person name="Chen C."/>
            <person name="Bauer D."/>
            <person name="Andreopoulos W."/>
            <person name="Pangilinan J."/>
            <person name="LaButti K."/>
            <person name="Riley R."/>
            <person name="Lipzen A."/>
            <person name="Clum A."/>
            <person name="Drula E."/>
            <person name="Henrissat B."/>
            <person name="Kohler A."/>
            <person name="Grigoriev I.V."/>
            <person name="Martin F.M."/>
            <person name="Hacquard S."/>
        </authorList>
    </citation>
    <scope>NUCLEOTIDE SEQUENCE</scope>
    <source>
        <strain evidence="6">MPI-CAGE-CH-0230</strain>
    </source>
</reference>
<dbReference type="Gene3D" id="3.40.50.150">
    <property type="entry name" value="Vaccinia Virus protein VP39"/>
    <property type="match status" value="1"/>
</dbReference>
<protein>
    <submittedName>
        <fullName evidence="6">S-adenosyl-L-methionine-dependent methyltransferase</fullName>
    </submittedName>
</protein>
<gene>
    <name evidence="6" type="ORF">B0I36DRAFT_426297</name>
</gene>